<dbReference type="Gene3D" id="3.40.190.10">
    <property type="entry name" value="Periplasmic binding protein-like II"/>
    <property type="match status" value="1"/>
</dbReference>
<feature type="signal peptide" evidence="5">
    <location>
        <begin position="1"/>
        <end position="28"/>
    </location>
</feature>
<evidence type="ECO:0000256" key="5">
    <source>
        <dbReference type="SAM" id="SignalP"/>
    </source>
</evidence>
<sequence>MKSLWLRAPLLAAMAGMLALPFSLAAHAAGAADPDKVLRYVFVAAETGFDPAIGRDLYSAKVVQSVFEALYTYDYLARPAKLIPLTADGMPEVTDEGKTYTIRLKKGITFYPDAAFNGKKRELTMADYVYSYRRLFDPKLASPHTWLFEGKIVGLDALAAEAKKTGKFDYDSKIAGFEILDPYTLRIHLTQPDFNLGMILAHEPTSAVAREVIEKYRDGAGQVMANPVGTGPYHLTEWVRSSRMVLEASPDYRGSIWDFKAGSDPEDQAIVAKLKGKRMPQIGRVEIAVMIEDQSRLLAFQNDEVDLFELQGPLAPQLLSGGKLKPEFAKKGYQLSRIVDPESSYYYWNMQDPVLGGFEKHKIALRRAIAMAHNVDEEIRLVWNGEAIALQYPIPPGVVGHDPAYRSSIQFDPAAANGLLDKFGYKKGGDGYRNLPNGKPFTIRYSARNDSNGQQQAEMWKKTYNSIAIRMDGDVRPFPDLLKAEKTCQLQTRTSPWIADYPDGDNFMQLYYGPNTGQNNNGCAKIPAYDELYRASQKLPDGPERDLIYHKMTRIMEIYSAQRMGYARYRNMVSQPRVIGYKKHPILHAEWMYFDIEKRK</sequence>
<organism evidence="7 8">
    <name type="scientific">Actimicrobium antarcticum</name>
    <dbReference type="NCBI Taxonomy" id="1051899"/>
    <lineage>
        <taxon>Bacteria</taxon>
        <taxon>Pseudomonadati</taxon>
        <taxon>Pseudomonadota</taxon>
        <taxon>Betaproteobacteria</taxon>
        <taxon>Burkholderiales</taxon>
        <taxon>Oxalobacteraceae</taxon>
        <taxon>Actimicrobium</taxon>
    </lineage>
</organism>
<evidence type="ECO:0000313" key="7">
    <source>
        <dbReference type="EMBL" id="GAA4013289.1"/>
    </source>
</evidence>
<dbReference type="SUPFAM" id="SSF53850">
    <property type="entry name" value="Periplasmic binding protein-like II"/>
    <property type="match status" value="1"/>
</dbReference>
<dbReference type="Proteomes" id="UP001501353">
    <property type="component" value="Unassembled WGS sequence"/>
</dbReference>
<keyword evidence="3" id="KW-0813">Transport</keyword>
<evidence type="ECO:0000256" key="1">
    <source>
        <dbReference type="ARBA" id="ARBA00004196"/>
    </source>
</evidence>
<comment type="caution">
    <text evidence="7">The sequence shown here is derived from an EMBL/GenBank/DDBJ whole genome shotgun (WGS) entry which is preliminary data.</text>
</comment>
<evidence type="ECO:0000313" key="8">
    <source>
        <dbReference type="Proteomes" id="UP001501353"/>
    </source>
</evidence>
<dbReference type="RefSeq" id="WP_344761556.1">
    <property type="nucleotide sequence ID" value="NZ_BAAAZE010000003.1"/>
</dbReference>
<dbReference type="Gene3D" id="3.90.76.10">
    <property type="entry name" value="Dipeptide-binding Protein, Domain 1"/>
    <property type="match status" value="1"/>
</dbReference>
<comment type="similarity">
    <text evidence="2">Belongs to the bacterial solute-binding protein 5 family.</text>
</comment>
<dbReference type="PANTHER" id="PTHR30290">
    <property type="entry name" value="PERIPLASMIC BINDING COMPONENT OF ABC TRANSPORTER"/>
    <property type="match status" value="1"/>
</dbReference>
<dbReference type="PANTHER" id="PTHR30290:SF10">
    <property type="entry name" value="PERIPLASMIC OLIGOPEPTIDE-BINDING PROTEIN-RELATED"/>
    <property type="match status" value="1"/>
</dbReference>
<dbReference type="InterPro" id="IPR000914">
    <property type="entry name" value="SBP_5_dom"/>
</dbReference>
<dbReference type="Gene3D" id="3.10.105.10">
    <property type="entry name" value="Dipeptide-binding Protein, Domain 3"/>
    <property type="match status" value="1"/>
</dbReference>
<dbReference type="InterPro" id="IPR030678">
    <property type="entry name" value="Peptide/Ni-bd"/>
</dbReference>
<name>A0ABP7SL75_9BURK</name>
<feature type="chain" id="PRO_5045631371" evidence="5">
    <location>
        <begin position="29"/>
        <end position="600"/>
    </location>
</feature>
<keyword evidence="8" id="KW-1185">Reference proteome</keyword>
<feature type="domain" description="Solute-binding protein family 5" evidence="6">
    <location>
        <begin position="81"/>
        <end position="517"/>
    </location>
</feature>
<evidence type="ECO:0000256" key="3">
    <source>
        <dbReference type="ARBA" id="ARBA00022448"/>
    </source>
</evidence>
<gene>
    <name evidence="7" type="ORF">GCM10022212_04070</name>
</gene>
<evidence type="ECO:0000256" key="4">
    <source>
        <dbReference type="ARBA" id="ARBA00022729"/>
    </source>
</evidence>
<accession>A0ABP7SL75</accession>
<dbReference type="PIRSF" id="PIRSF002741">
    <property type="entry name" value="MppA"/>
    <property type="match status" value="1"/>
</dbReference>
<proteinExistence type="inferred from homology"/>
<keyword evidence="4 5" id="KW-0732">Signal</keyword>
<evidence type="ECO:0000259" key="6">
    <source>
        <dbReference type="Pfam" id="PF00496"/>
    </source>
</evidence>
<dbReference type="EMBL" id="BAAAZE010000003">
    <property type="protein sequence ID" value="GAA4013289.1"/>
    <property type="molecule type" value="Genomic_DNA"/>
</dbReference>
<dbReference type="Pfam" id="PF00496">
    <property type="entry name" value="SBP_bac_5"/>
    <property type="match status" value="1"/>
</dbReference>
<dbReference type="CDD" id="cd08505">
    <property type="entry name" value="PBP2_NikA_DppA_OppA_like_18"/>
    <property type="match status" value="1"/>
</dbReference>
<reference evidence="8" key="1">
    <citation type="journal article" date="2019" name="Int. J. Syst. Evol. Microbiol.">
        <title>The Global Catalogue of Microorganisms (GCM) 10K type strain sequencing project: providing services to taxonomists for standard genome sequencing and annotation.</title>
        <authorList>
            <consortium name="The Broad Institute Genomics Platform"/>
            <consortium name="The Broad Institute Genome Sequencing Center for Infectious Disease"/>
            <person name="Wu L."/>
            <person name="Ma J."/>
        </authorList>
    </citation>
    <scope>NUCLEOTIDE SEQUENCE [LARGE SCALE GENOMIC DNA]</scope>
    <source>
        <strain evidence="8">JCM 16673</strain>
    </source>
</reference>
<protein>
    <submittedName>
        <fullName evidence="7">ABC transporter substrate-binding protein</fullName>
    </submittedName>
</protein>
<evidence type="ECO:0000256" key="2">
    <source>
        <dbReference type="ARBA" id="ARBA00005695"/>
    </source>
</evidence>
<comment type="subcellular location">
    <subcellularLocation>
        <location evidence="1">Cell envelope</location>
    </subcellularLocation>
</comment>
<dbReference type="InterPro" id="IPR039424">
    <property type="entry name" value="SBP_5"/>
</dbReference>